<feature type="domain" description="N-acyl amino acid synthase FeeM catalytic core" evidence="1">
    <location>
        <begin position="23"/>
        <end position="158"/>
    </location>
</feature>
<organism evidence="2">
    <name type="scientific">marine metagenome</name>
    <dbReference type="NCBI Taxonomy" id="408172"/>
    <lineage>
        <taxon>unclassified sequences</taxon>
        <taxon>metagenomes</taxon>
        <taxon>ecological metagenomes</taxon>
    </lineage>
</organism>
<name>A0A382Y885_9ZZZZ</name>
<dbReference type="AlphaFoldDB" id="A0A382Y885"/>
<dbReference type="Pfam" id="PF21926">
    <property type="entry name" value="FeeM"/>
    <property type="match status" value="1"/>
</dbReference>
<gene>
    <name evidence="2" type="ORF">METZ01_LOCUS432288</name>
</gene>
<sequence length="206" mass="23831">MFTRWFTNLAPVNTAKTQAERDAIYRFRYDVYVREFNVQRHPTADHERQMLVDDDDESPFSHHLYTGTPENVSSAVRLRLWPKGQVPERVFDHYSMNLFPNIEDLNTADVGRMMIRPTLRGKMLYPTLLLSGFEYMATVNQTDLVFLYCIPGLIKHYWKQGARMYGAHVSGIQQMVPLVIVMSDYAYLKKRGSAVAPIVKKNYGSG</sequence>
<reference evidence="2" key="1">
    <citation type="submission" date="2018-05" db="EMBL/GenBank/DDBJ databases">
        <authorList>
            <person name="Lanie J.A."/>
            <person name="Ng W.-L."/>
            <person name="Kazmierczak K.M."/>
            <person name="Andrzejewski T.M."/>
            <person name="Davidsen T.M."/>
            <person name="Wayne K.J."/>
            <person name="Tettelin H."/>
            <person name="Glass J.I."/>
            <person name="Rusch D."/>
            <person name="Podicherti R."/>
            <person name="Tsui H.-C.T."/>
            <person name="Winkler M.E."/>
        </authorList>
    </citation>
    <scope>NUCLEOTIDE SEQUENCE</scope>
</reference>
<evidence type="ECO:0000313" key="2">
    <source>
        <dbReference type="EMBL" id="SVD79434.1"/>
    </source>
</evidence>
<dbReference type="Gene3D" id="3.40.630.30">
    <property type="match status" value="1"/>
</dbReference>
<proteinExistence type="predicted"/>
<protein>
    <recommendedName>
        <fullName evidence="1">N-acyl amino acid synthase FeeM catalytic core domain-containing protein</fullName>
    </recommendedName>
</protein>
<dbReference type="EMBL" id="UINC01173699">
    <property type="protein sequence ID" value="SVD79434.1"/>
    <property type="molecule type" value="Genomic_DNA"/>
</dbReference>
<evidence type="ECO:0000259" key="1">
    <source>
        <dbReference type="Pfam" id="PF21926"/>
    </source>
</evidence>
<feature type="non-terminal residue" evidence="2">
    <location>
        <position position="206"/>
    </location>
</feature>
<accession>A0A382Y885</accession>
<dbReference type="InterPro" id="IPR054597">
    <property type="entry name" value="FeeM_cat"/>
</dbReference>
<dbReference type="InterPro" id="IPR016181">
    <property type="entry name" value="Acyl_CoA_acyltransferase"/>
</dbReference>
<dbReference type="SUPFAM" id="SSF55729">
    <property type="entry name" value="Acyl-CoA N-acyltransferases (Nat)"/>
    <property type="match status" value="1"/>
</dbReference>